<evidence type="ECO:0000313" key="5">
    <source>
        <dbReference type="Proteomes" id="UP000593574"/>
    </source>
</evidence>
<evidence type="ECO:0000256" key="1">
    <source>
        <dbReference type="ARBA" id="ARBA00022603"/>
    </source>
</evidence>
<protein>
    <submittedName>
        <fullName evidence="4">Uncharacterized protein</fullName>
    </submittedName>
</protein>
<keyword evidence="2" id="KW-0808">Transferase</keyword>
<sequence length="79" mass="8843">MDKTLRSEGAVIFRDDVDVINKVSSIAKGMRWDIKMVDDEDEDEDGPPVTEKILVRLNSTGSVATEETVLSMTNKPFQQ</sequence>
<dbReference type="Pfam" id="PF03141">
    <property type="entry name" value="Methyltransf_29"/>
    <property type="match status" value="1"/>
</dbReference>
<name>A0A7J8Z8S5_9ROSI</name>
<comment type="caution">
    <text evidence="4">The sequence shown here is derived from an EMBL/GenBank/DDBJ whole genome shotgun (WGS) entry which is preliminary data.</text>
</comment>
<dbReference type="EMBL" id="JABEZV010000003">
    <property type="protein sequence ID" value="MBA0708276.1"/>
    <property type="molecule type" value="Genomic_DNA"/>
</dbReference>
<gene>
    <name evidence="4" type="ORF">Golax_020247</name>
</gene>
<dbReference type="Proteomes" id="UP000593574">
    <property type="component" value="Unassembled WGS sequence"/>
</dbReference>
<evidence type="ECO:0000256" key="2">
    <source>
        <dbReference type="ARBA" id="ARBA00022679"/>
    </source>
</evidence>
<keyword evidence="5" id="KW-1185">Reference proteome</keyword>
<feature type="non-terminal residue" evidence="4">
    <location>
        <position position="79"/>
    </location>
</feature>
<proteinExistence type="predicted"/>
<keyword evidence="3" id="KW-0325">Glycoprotein</keyword>
<keyword evidence="1" id="KW-0489">Methyltransferase</keyword>
<accession>A0A7J8Z8S5</accession>
<dbReference type="InterPro" id="IPR004159">
    <property type="entry name" value="Put_SAM_MeTrfase"/>
</dbReference>
<evidence type="ECO:0000313" key="4">
    <source>
        <dbReference type="EMBL" id="MBA0708276.1"/>
    </source>
</evidence>
<reference evidence="4 5" key="1">
    <citation type="journal article" date="2019" name="Genome Biol. Evol.">
        <title>Insights into the evolution of the New World diploid cottons (Gossypium, subgenus Houzingenia) based on genome sequencing.</title>
        <authorList>
            <person name="Grover C.E."/>
            <person name="Arick M.A. 2nd"/>
            <person name="Thrash A."/>
            <person name="Conover J.L."/>
            <person name="Sanders W.S."/>
            <person name="Peterson D.G."/>
            <person name="Frelichowski J.E."/>
            <person name="Scheffler J.A."/>
            <person name="Scheffler B.E."/>
            <person name="Wendel J.F."/>
        </authorList>
    </citation>
    <scope>NUCLEOTIDE SEQUENCE [LARGE SCALE GENOMIC DNA]</scope>
    <source>
        <strain evidence="4">4</strain>
        <tissue evidence="4">Leaf</tissue>
    </source>
</reference>
<dbReference type="GO" id="GO:0008168">
    <property type="term" value="F:methyltransferase activity"/>
    <property type="evidence" value="ECO:0007669"/>
    <property type="project" value="UniProtKB-KW"/>
</dbReference>
<evidence type="ECO:0000256" key="3">
    <source>
        <dbReference type="ARBA" id="ARBA00023180"/>
    </source>
</evidence>
<dbReference type="GO" id="GO:0032259">
    <property type="term" value="P:methylation"/>
    <property type="evidence" value="ECO:0007669"/>
    <property type="project" value="UniProtKB-KW"/>
</dbReference>
<dbReference type="AlphaFoldDB" id="A0A7J8Z8S5"/>
<organism evidence="4 5">
    <name type="scientific">Gossypium laxum</name>
    <dbReference type="NCBI Taxonomy" id="34288"/>
    <lineage>
        <taxon>Eukaryota</taxon>
        <taxon>Viridiplantae</taxon>
        <taxon>Streptophyta</taxon>
        <taxon>Embryophyta</taxon>
        <taxon>Tracheophyta</taxon>
        <taxon>Spermatophyta</taxon>
        <taxon>Magnoliopsida</taxon>
        <taxon>eudicotyledons</taxon>
        <taxon>Gunneridae</taxon>
        <taxon>Pentapetalae</taxon>
        <taxon>rosids</taxon>
        <taxon>malvids</taxon>
        <taxon>Malvales</taxon>
        <taxon>Malvaceae</taxon>
        <taxon>Malvoideae</taxon>
        <taxon>Gossypium</taxon>
    </lineage>
</organism>